<feature type="domain" description="Glycosyltransferase subfamily 4-like N-terminal" evidence="1">
    <location>
        <begin position="14"/>
        <end position="176"/>
    </location>
</feature>
<reference evidence="2 3" key="1">
    <citation type="submission" date="2020-01" db="EMBL/GenBank/DDBJ databases">
        <title>Anaeroalcalibacter tamaniensis gen. nov., sp. nov., moderately halophilic strictly anaerobic fermenter bacterium from mud volcano of Taman peninsula.</title>
        <authorList>
            <person name="Frolova A."/>
            <person name="Merkel A.Y."/>
            <person name="Slobodkin A.I."/>
        </authorList>
    </citation>
    <scope>NUCLEOTIDE SEQUENCE [LARGE SCALE GENOMIC DNA]</scope>
    <source>
        <strain evidence="2 3">F-3ap</strain>
    </source>
</reference>
<dbReference type="RefSeq" id="WP_162369692.1">
    <property type="nucleotide sequence ID" value="NZ_JAAEEH010000008.1"/>
</dbReference>
<dbReference type="Pfam" id="PF13692">
    <property type="entry name" value="Glyco_trans_1_4"/>
    <property type="match status" value="1"/>
</dbReference>
<protein>
    <submittedName>
        <fullName evidence="2">Glycosyltransferase family 1 protein</fullName>
    </submittedName>
</protein>
<dbReference type="AlphaFoldDB" id="A0A7X5HUK2"/>
<accession>A0A7X5HUK2</accession>
<proteinExistence type="predicted"/>
<dbReference type="Pfam" id="PF13439">
    <property type="entry name" value="Glyco_transf_4"/>
    <property type="match status" value="1"/>
</dbReference>
<dbReference type="PANTHER" id="PTHR45947">
    <property type="entry name" value="SULFOQUINOVOSYL TRANSFERASE SQD2"/>
    <property type="match status" value="1"/>
</dbReference>
<sequence length="382" mass="42990">MRIAVITDTYHPNVNGVVKTLKRMEGYFESQGMDYRIFHPGPTREETGRSQGFFAFRLPLYPEIQCAAVPYLLFRKLVDGYRPDVLHIVTEGVLGGLALRYARERKLPYVASYTTDFSNYLEFYGLQIFTEPVKKHLEAIHKGAWTNLVPSRHSRSQLEDMGLTNLTLWGRGIETDLFRPERRDQAFRREFLGEGEGLLLFYCGRLAREKKLDVLLDMMGELQAKGLPVRLLLAGDGPCRAELEKRNVPGTHFLGFLQGEMLARAYASSDLFVFASENETYGNVILEAFASGMPVVAAYAGGVQENLVDGRNGTAILENTGSCFARAVEGLLEDGDRRRRMGLQAREDVRDRSWEALLEELAGIYREAAGSGEWEQAPGRMA</sequence>
<dbReference type="InterPro" id="IPR050194">
    <property type="entry name" value="Glycosyltransferase_grp1"/>
</dbReference>
<dbReference type="Proteomes" id="UP000461585">
    <property type="component" value="Unassembled WGS sequence"/>
</dbReference>
<dbReference type="CDD" id="cd03814">
    <property type="entry name" value="GT4-like"/>
    <property type="match status" value="1"/>
</dbReference>
<dbReference type="InterPro" id="IPR028098">
    <property type="entry name" value="Glyco_trans_4-like_N"/>
</dbReference>
<evidence type="ECO:0000259" key="1">
    <source>
        <dbReference type="Pfam" id="PF13439"/>
    </source>
</evidence>
<keyword evidence="3" id="KW-1185">Reference proteome</keyword>
<name>A0A7X5HUK2_9FIRM</name>
<evidence type="ECO:0000313" key="3">
    <source>
        <dbReference type="Proteomes" id="UP000461585"/>
    </source>
</evidence>
<dbReference type="EMBL" id="JAAEEH010000008">
    <property type="protein sequence ID" value="NDL66966.1"/>
    <property type="molecule type" value="Genomic_DNA"/>
</dbReference>
<organism evidence="2 3">
    <name type="scientific">Anaerotalea alkaliphila</name>
    <dbReference type="NCBI Taxonomy" id="2662126"/>
    <lineage>
        <taxon>Bacteria</taxon>
        <taxon>Bacillati</taxon>
        <taxon>Bacillota</taxon>
        <taxon>Clostridia</taxon>
        <taxon>Eubacteriales</taxon>
        <taxon>Anaerotalea</taxon>
    </lineage>
</organism>
<dbReference type="GO" id="GO:0016757">
    <property type="term" value="F:glycosyltransferase activity"/>
    <property type="evidence" value="ECO:0007669"/>
    <property type="project" value="TreeGrafter"/>
</dbReference>
<dbReference type="SUPFAM" id="SSF53756">
    <property type="entry name" value="UDP-Glycosyltransferase/glycogen phosphorylase"/>
    <property type="match status" value="1"/>
</dbReference>
<keyword evidence="2" id="KW-0808">Transferase</keyword>
<gene>
    <name evidence="2" type="ORF">GXN74_04285</name>
</gene>
<dbReference type="PANTHER" id="PTHR45947:SF3">
    <property type="entry name" value="SULFOQUINOVOSYL TRANSFERASE SQD2"/>
    <property type="match status" value="1"/>
</dbReference>
<dbReference type="Gene3D" id="3.40.50.2000">
    <property type="entry name" value="Glycogen Phosphorylase B"/>
    <property type="match status" value="2"/>
</dbReference>
<evidence type="ECO:0000313" key="2">
    <source>
        <dbReference type="EMBL" id="NDL66966.1"/>
    </source>
</evidence>
<comment type="caution">
    <text evidence="2">The sequence shown here is derived from an EMBL/GenBank/DDBJ whole genome shotgun (WGS) entry which is preliminary data.</text>
</comment>